<sequence length="113" mass="12230">MRTYLLTLFSTFDSLLILLPTLTVSLLVPDLAHKEPSVSARGLHLRVGLVPPPPPLYLKRALSSTPPLCPPLPSLLRTPDVVLSVYSPSLLLSPPDALVPIPIHFPPSLSISR</sequence>
<evidence type="ECO:0000256" key="1">
    <source>
        <dbReference type="SAM" id="SignalP"/>
    </source>
</evidence>
<name>A0AAD7GHG7_9AGAR</name>
<evidence type="ECO:0000313" key="2">
    <source>
        <dbReference type="EMBL" id="KAJ7695235.1"/>
    </source>
</evidence>
<protein>
    <submittedName>
        <fullName evidence="2">Uncharacterized protein</fullName>
    </submittedName>
</protein>
<evidence type="ECO:0000313" key="3">
    <source>
        <dbReference type="Proteomes" id="UP001215598"/>
    </source>
</evidence>
<dbReference type="Proteomes" id="UP001215598">
    <property type="component" value="Unassembled WGS sequence"/>
</dbReference>
<feature type="signal peptide" evidence="1">
    <location>
        <begin position="1"/>
        <end position="25"/>
    </location>
</feature>
<keyword evidence="1" id="KW-0732">Signal</keyword>
<accession>A0AAD7GHG7</accession>
<proteinExistence type="predicted"/>
<dbReference type="AlphaFoldDB" id="A0AAD7GHG7"/>
<feature type="chain" id="PRO_5042225181" evidence="1">
    <location>
        <begin position="26"/>
        <end position="113"/>
    </location>
</feature>
<reference evidence="2" key="1">
    <citation type="submission" date="2023-03" db="EMBL/GenBank/DDBJ databases">
        <title>Massive genome expansion in bonnet fungi (Mycena s.s.) driven by repeated elements and novel gene families across ecological guilds.</title>
        <authorList>
            <consortium name="Lawrence Berkeley National Laboratory"/>
            <person name="Harder C.B."/>
            <person name="Miyauchi S."/>
            <person name="Viragh M."/>
            <person name="Kuo A."/>
            <person name="Thoen E."/>
            <person name="Andreopoulos B."/>
            <person name="Lu D."/>
            <person name="Skrede I."/>
            <person name="Drula E."/>
            <person name="Henrissat B."/>
            <person name="Morin E."/>
            <person name="Kohler A."/>
            <person name="Barry K."/>
            <person name="LaButti K."/>
            <person name="Morin E."/>
            <person name="Salamov A."/>
            <person name="Lipzen A."/>
            <person name="Mereny Z."/>
            <person name="Hegedus B."/>
            <person name="Baldrian P."/>
            <person name="Stursova M."/>
            <person name="Weitz H."/>
            <person name="Taylor A."/>
            <person name="Grigoriev I.V."/>
            <person name="Nagy L.G."/>
            <person name="Martin F."/>
            <person name="Kauserud H."/>
        </authorList>
    </citation>
    <scope>NUCLEOTIDE SEQUENCE</scope>
    <source>
        <strain evidence="2">CBHHK182m</strain>
    </source>
</reference>
<comment type="caution">
    <text evidence="2">The sequence shown here is derived from an EMBL/GenBank/DDBJ whole genome shotgun (WGS) entry which is preliminary data.</text>
</comment>
<dbReference type="EMBL" id="JARKIB010000664">
    <property type="protein sequence ID" value="KAJ7695235.1"/>
    <property type="molecule type" value="Genomic_DNA"/>
</dbReference>
<keyword evidence="3" id="KW-1185">Reference proteome</keyword>
<organism evidence="2 3">
    <name type="scientific">Mycena metata</name>
    <dbReference type="NCBI Taxonomy" id="1033252"/>
    <lineage>
        <taxon>Eukaryota</taxon>
        <taxon>Fungi</taxon>
        <taxon>Dikarya</taxon>
        <taxon>Basidiomycota</taxon>
        <taxon>Agaricomycotina</taxon>
        <taxon>Agaricomycetes</taxon>
        <taxon>Agaricomycetidae</taxon>
        <taxon>Agaricales</taxon>
        <taxon>Marasmiineae</taxon>
        <taxon>Mycenaceae</taxon>
        <taxon>Mycena</taxon>
    </lineage>
</organism>
<gene>
    <name evidence="2" type="ORF">B0H16DRAFT_1904111</name>
</gene>